<evidence type="ECO:0000259" key="1">
    <source>
        <dbReference type="Pfam" id="PF04993"/>
    </source>
</evidence>
<evidence type="ECO:0000313" key="3">
    <source>
        <dbReference type="Proteomes" id="UP000757890"/>
    </source>
</evidence>
<dbReference type="AlphaFoldDB" id="A0A930B8M2"/>
<comment type="caution">
    <text evidence="2">The sequence shown here is derived from an EMBL/GenBank/DDBJ whole genome shotgun (WGS) entry which is preliminary data.</text>
</comment>
<name>A0A930B8M2_9FIRM</name>
<protein>
    <submittedName>
        <fullName evidence="2">TfoX/Sxy family protein</fullName>
    </submittedName>
</protein>
<dbReference type="EMBL" id="JABZMK010000029">
    <property type="protein sequence ID" value="MBF1129515.1"/>
    <property type="molecule type" value="Genomic_DNA"/>
</dbReference>
<dbReference type="SUPFAM" id="SSF159894">
    <property type="entry name" value="YgaC/TfoX-N like"/>
    <property type="match status" value="1"/>
</dbReference>
<dbReference type="Proteomes" id="UP000757890">
    <property type="component" value="Unassembled WGS sequence"/>
</dbReference>
<dbReference type="RefSeq" id="WP_276639874.1">
    <property type="nucleotide sequence ID" value="NZ_DBFJMR010000077.1"/>
</dbReference>
<evidence type="ECO:0000313" key="2">
    <source>
        <dbReference type="EMBL" id="MBF1129515.1"/>
    </source>
</evidence>
<feature type="domain" description="TfoX N-terminal" evidence="1">
    <location>
        <begin position="14"/>
        <end position="71"/>
    </location>
</feature>
<organism evidence="2 3">
    <name type="scientific">Dialister invisus</name>
    <dbReference type="NCBI Taxonomy" id="218538"/>
    <lineage>
        <taxon>Bacteria</taxon>
        <taxon>Bacillati</taxon>
        <taxon>Bacillota</taxon>
        <taxon>Negativicutes</taxon>
        <taxon>Veillonellales</taxon>
        <taxon>Veillonellaceae</taxon>
        <taxon>Dialister</taxon>
    </lineage>
</organism>
<proteinExistence type="predicted"/>
<dbReference type="InterPro" id="IPR007076">
    <property type="entry name" value="TfoX_N"/>
</dbReference>
<dbReference type="Pfam" id="PF04993">
    <property type="entry name" value="TfoX_N"/>
    <property type="match status" value="1"/>
</dbReference>
<gene>
    <name evidence="2" type="ORF">HXL70_05645</name>
</gene>
<accession>A0A930B8M2</accession>
<reference evidence="2" key="1">
    <citation type="submission" date="2020-04" db="EMBL/GenBank/DDBJ databases">
        <title>Deep metagenomics examines the oral microbiome during advanced dental caries in children, revealing novel taxa and co-occurrences with host molecules.</title>
        <authorList>
            <person name="Baker J.L."/>
            <person name="Morton J.T."/>
            <person name="Dinis M."/>
            <person name="Alvarez R."/>
            <person name="Tran N.C."/>
            <person name="Knight R."/>
            <person name="Edlund A."/>
        </authorList>
    </citation>
    <scope>NUCLEOTIDE SEQUENCE</scope>
    <source>
        <strain evidence="2">JCVI_32_bin.14</strain>
    </source>
</reference>
<dbReference type="Gene3D" id="3.30.1460.30">
    <property type="entry name" value="YgaC/TfoX-N like chaperone"/>
    <property type="match status" value="1"/>
</dbReference>
<sequence>MASSKEYLNFILAQLSDLEDVSCRAMMGEYILYYKGKIVGGIYDDRLLVKPVKSAVHYMPDAEYALPYEGAGKMLLVDHVDDQDYLTGLFRAMFDELPAPKSKKKI</sequence>